<keyword evidence="3" id="KW-0472">Membrane</keyword>
<feature type="region of interest" description="Disordered" evidence="6">
    <location>
        <begin position="784"/>
        <end position="824"/>
    </location>
</feature>
<keyword evidence="10" id="KW-1185">Reference proteome</keyword>
<comment type="subcellular location">
    <subcellularLocation>
        <location evidence="5">Cell outer membrane</location>
    </subcellularLocation>
    <subcellularLocation>
        <location evidence="1">Membrane</location>
    </subcellularLocation>
</comment>
<reference evidence="9 10" key="1">
    <citation type="journal article" date="2018" name="Syst. Appl. Microbiol.">
        <title>Ereboglobus luteus gen. nov. sp. nov. from cockroach guts, and new insights into the oxygen relationship of the genera Opitutus and Didymococcus (Verrucomicrobia: Opitutaceae).</title>
        <authorList>
            <person name="Tegtmeier D."/>
            <person name="Belitz A."/>
            <person name="Radek R."/>
            <person name="Heimerl T."/>
            <person name="Brune A."/>
        </authorList>
    </citation>
    <scope>NUCLEOTIDE SEQUENCE [LARGE SCALE GENOMIC DNA]</scope>
    <source>
        <strain evidence="9 10">Ho45</strain>
    </source>
</reference>
<dbReference type="AlphaFoldDB" id="A0A2U8E2L9"/>
<dbReference type="KEGG" id="elut:CKA38_07565"/>
<evidence type="ECO:0000256" key="4">
    <source>
        <dbReference type="RuleBase" id="RU004003"/>
    </source>
</evidence>
<dbReference type="InterPro" id="IPR001775">
    <property type="entry name" value="GspD/PilQ"/>
</dbReference>
<dbReference type="InterPro" id="IPR050810">
    <property type="entry name" value="Bact_Secretion_Sys_Channel"/>
</dbReference>
<organism evidence="9 10">
    <name type="scientific">Ereboglobus luteus</name>
    <dbReference type="NCBI Taxonomy" id="1796921"/>
    <lineage>
        <taxon>Bacteria</taxon>
        <taxon>Pseudomonadati</taxon>
        <taxon>Verrucomicrobiota</taxon>
        <taxon>Opitutia</taxon>
        <taxon>Opitutales</taxon>
        <taxon>Opitutaceae</taxon>
        <taxon>Ereboglobus</taxon>
    </lineage>
</organism>
<dbReference type="PANTHER" id="PTHR30332">
    <property type="entry name" value="PROBABLE GENERAL SECRETION PATHWAY PROTEIN D"/>
    <property type="match status" value="1"/>
</dbReference>
<evidence type="ECO:0000256" key="1">
    <source>
        <dbReference type="ARBA" id="ARBA00004370"/>
    </source>
</evidence>
<dbReference type="Pfam" id="PF00263">
    <property type="entry name" value="Secretin"/>
    <property type="match status" value="1"/>
</dbReference>
<keyword evidence="5" id="KW-0813">Transport</keyword>
<gene>
    <name evidence="9" type="ORF">CKA38_07565</name>
</gene>
<dbReference type="Proteomes" id="UP000244896">
    <property type="component" value="Chromosome"/>
</dbReference>
<feature type="domain" description="NolW-like" evidence="8">
    <location>
        <begin position="266"/>
        <end position="325"/>
    </location>
</feature>
<dbReference type="GO" id="GO:0009279">
    <property type="term" value="C:cell outer membrane"/>
    <property type="evidence" value="ECO:0007669"/>
    <property type="project" value="UniProtKB-SubCell"/>
</dbReference>
<evidence type="ECO:0000313" key="9">
    <source>
        <dbReference type="EMBL" id="AWI09113.1"/>
    </source>
</evidence>
<dbReference type="EMBL" id="CP023004">
    <property type="protein sequence ID" value="AWI09113.1"/>
    <property type="molecule type" value="Genomic_DNA"/>
</dbReference>
<dbReference type="InterPro" id="IPR004846">
    <property type="entry name" value="T2SS/T3SS_dom"/>
</dbReference>
<keyword evidence="2" id="KW-0732">Signal</keyword>
<evidence type="ECO:0000256" key="2">
    <source>
        <dbReference type="ARBA" id="ARBA00022729"/>
    </source>
</evidence>
<evidence type="ECO:0000259" key="8">
    <source>
        <dbReference type="Pfam" id="PF03958"/>
    </source>
</evidence>
<evidence type="ECO:0000256" key="6">
    <source>
        <dbReference type="SAM" id="MobiDB-lite"/>
    </source>
</evidence>
<dbReference type="Pfam" id="PF03958">
    <property type="entry name" value="Secretin_N"/>
    <property type="match status" value="3"/>
</dbReference>
<comment type="similarity">
    <text evidence="4">Belongs to the bacterial secretin family.</text>
</comment>
<dbReference type="PANTHER" id="PTHR30332:SF24">
    <property type="entry name" value="SECRETIN GSPD-RELATED"/>
    <property type="match status" value="1"/>
</dbReference>
<evidence type="ECO:0000313" key="10">
    <source>
        <dbReference type="Proteomes" id="UP000244896"/>
    </source>
</evidence>
<accession>A0A2U8E2L9</accession>
<feature type="compositionally biased region" description="Low complexity" evidence="6">
    <location>
        <begin position="442"/>
        <end position="470"/>
    </location>
</feature>
<dbReference type="OrthoDB" id="9766211at2"/>
<name>A0A2U8E2L9_9BACT</name>
<feature type="domain" description="NolW-like" evidence="8">
    <location>
        <begin position="404"/>
        <end position="534"/>
    </location>
</feature>
<proteinExistence type="inferred from homology"/>
<dbReference type="GO" id="GO:0015627">
    <property type="term" value="C:type II protein secretion system complex"/>
    <property type="evidence" value="ECO:0007669"/>
    <property type="project" value="TreeGrafter"/>
</dbReference>
<protein>
    <recommendedName>
        <fullName evidence="11">NolW-like domain-containing protein</fullName>
    </recommendedName>
</protein>
<evidence type="ECO:0008006" key="11">
    <source>
        <dbReference type="Google" id="ProtNLM"/>
    </source>
</evidence>
<dbReference type="PRINTS" id="PR00811">
    <property type="entry name" value="BCTERIALGSPD"/>
</dbReference>
<dbReference type="Gene3D" id="3.30.1370.120">
    <property type="match status" value="3"/>
</dbReference>
<feature type="region of interest" description="Disordered" evidence="6">
    <location>
        <begin position="434"/>
        <end position="480"/>
    </location>
</feature>
<dbReference type="InterPro" id="IPR038591">
    <property type="entry name" value="NolW-like_sf"/>
</dbReference>
<feature type="domain" description="Type II/III secretion system secretin-like" evidence="7">
    <location>
        <begin position="607"/>
        <end position="767"/>
    </location>
</feature>
<evidence type="ECO:0000256" key="3">
    <source>
        <dbReference type="ARBA" id="ARBA00023136"/>
    </source>
</evidence>
<dbReference type="GO" id="GO:0009306">
    <property type="term" value="P:protein secretion"/>
    <property type="evidence" value="ECO:0007669"/>
    <property type="project" value="InterPro"/>
</dbReference>
<evidence type="ECO:0000256" key="5">
    <source>
        <dbReference type="RuleBase" id="RU004004"/>
    </source>
</evidence>
<dbReference type="Gene3D" id="3.55.50.30">
    <property type="match status" value="1"/>
</dbReference>
<sequence length="824" mass="88487">MAARRLPGLPQIQGGFGETPRATLPRAFLRPPWNLESCPVQPAAPRDVLPRCKTSAKFHAQPVLRSFLFSQHPLNSPPSAEQTIAANFPSLQHDPRILRIALASIFTATAFLPASARNTPAAPQAQPGGAPILLSPPWTQADAEIPATPALEPSGNPDERITINWTALPLSMAIPELEKLTGRTVIRPATLPNVADLSLSFATPPTRAEALQAIETLFTVNQLALVPRGEKLLLLVPINTVRSEAPTIIEGSTLDLPPSGRIASKFFQLEFLRASEFVPMISTMLNAQIQTISIFERANAFLVTDTVSTLQRVETIIKQVDRPAATPVQAKFYSLEYAKASDIVNKIKALFTGPLQQQLGASTTFNSDDRTNQVVVIGDPRQLPFFDDLIKKLDTKADPNTRNEVIRLKSAQCGDVATLLSNIISGQTRAAQAAQSTGGTSATQRQRTTQTTATNRTTTQNRNTTQQRTQPASVRPAFATPASGITGGSLGLEGNEFSSFITVQPDTRINAIVVSGTVDDIRIIKELVEKLDVLLAQVRIEVVIAEVGLTDEASSGIDELGFSVENGKLTGILGSGPGFGFAGNEDGGYSPSLQPLTAVIGLKTTPRKNNTNIVSVPAITTMHNKEGKIFIGETRPVITASTVNTGNVNNATTSSITQMEIGTTITVTPLIGYDGSVQLDVQQEISDVSGEVELDRNKQYIIGKRNTSSSIIVKSGEIIVLGGIQKSSASKTRSRLGPIPIIGDLFGKRSRSQTRTELIFFLRPTVLTNTAADNAPAMEQLERMSNKAEVQKVLGQTPTPPKGDVNALPDLPAEPKRHKKKKRG</sequence>
<feature type="domain" description="NolW-like" evidence="8">
    <location>
        <begin position="333"/>
        <end position="396"/>
    </location>
</feature>
<dbReference type="InterPro" id="IPR005644">
    <property type="entry name" value="NolW-like"/>
</dbReference>
<evidence type="ECO:0000259" key="7">
    <source>
        <dbReference type="Pfam" id="PF00263"/>
    </source>
</evidence>